<dbReference type="GO" id="GO:0071555">
    <property type="term" value="P:cell wall organization"/>
    <property type="evidence" value="ECO:0007669"/>
    <property type="project" value="UniProtKB-KW"/>
</dbReference>
<evidence type="ECO:0000256" key="2">
    <source>
        <dbReference type="ARBA" id="ARBA00004752"/>
    </source>
</evidence>
<evidence type="ECO:0000256" key="5">
    <source>
        <dbReference type="ARBA" id="ARBA00022618"/>
    </source>
</evidence>
<dbReference type="GO" id="GO:0004326">
    <property type="term" value="F:tetrahydrofolylpolyglutamate synthase activity"/>
    <property type="evidence" value="ECO:0007669"/>
    <property type="project" value="InterPro"/>
</dbReference>
<gene>
    <name evidence="9" type="primary">murD</name>
    <name evidence="13" type="ORF">CLV34_0175</name>
</gene>
<evidence type="ECO:0000256" key="1">
    <source>
        <dbReference type="ARBA" id="ARBA00004496"/>
    </source>
</evidence>
<dbReference type="InterPro" id="IPR005762">
    <property type="entry name" value="MurD"/>
</dbReference>
<dbReference type="SUPFAM" id="SSF53244">
    <property type="entry name" value="MurD-like peptide ligases, peptide-binding domain"/>
    <property type="match status" value="1"/>
</dbReference>
<evidence type="ECO:0000256" key="10">
    <source>
        <dbReference type="RuleBase" id="RU003664"/>
    </source>
</evidence>
<dbReference type="PROSITE" id="PS01011">
    <property type="entry name" value="FOLYLPOLYGLU_SYNT_1"/>
    <property type="match status" value="1"/>
</dbReference>
<dbReference type="GO" id="GO:0005737">
    <property type="term" value="C:cytoplasm"/>
    <property type="evidence" value="ECO:0007669"/>
    <property type="project" value="UniProtKB-SubCell"/>
</dbReference>
<keyword evidence="8 9" id="KW-0131">Cell cycle</keyword>
<comment type="caution">
    <text evidence="13">The sequence shown here is derived from an EMBL/GenBank/DDBJ whole genome shotgun (WGS) entry which is preliminary data.</text>
</comment>
<dbReference type="RefSeq" id="WP_100348398.1">
    <property type="nucleotide sequence ID" value="NZ_PGTZ01000006.1"/>
</dbReference>
<evidence type="ECO:0000256" key="6">
    <source>
        <dbReference type="ARBA" id="ARBA00022741"/>
    </source>
</evidence>
<evidence type="ECO:0000256" key="7">
    <source>
        <dbReference type="ARBA" id="ARBA00022840"/>
    </source>
</evidence>
<evidence type="ECO:0000256" key="4">
    <source>
        <dbReference type="ARBA" id="ARBA00022598"/>
    </source>
</evidence>
<keyword evidence="4 9" id="KW-0436">Ligase</keyword>
<dbReference type="GO" id="GO:0008360">
    <property type="term" value="P:regulation of cell shape"/>
    <property type="evidence" value="ECO:0007669"/>
    <property type="project" value="UniProtKB-KW"/>
</dbReference>
<dbReference type="InterPro" id="IPR036565">
    <property type="entry name" value="Mur-like_cat_sf"/>
</dbReference>
<name>A0A2M8WTW3_9MICO</name>
<evidence type="ECO:0000256" key="9">
    <source>
        <dbReference type="HAMAP-Rule" id="MF_00639"/>
    </source>
</evidence>
<keyword evidence="5 9" id="KW-0132">Cell division</keyword>
<dbReference type="NCBIfam" id="TIGR01087">
    <property type="entry name" value="murD"/>
    <property type="match status" value="1"/>
</dbReference>
<evidence type="ECO:0000256" key="3">
    <source>
        <dbReference type="ARBA" id="ARBA00022490"/>
    </source>
</evidence>
<feature type="domain" description="Mur ligase central" evidence="12">
    <location>
        <begin position="113"/>
        <end position="230"/>
    </location>
</feature>
<feature type="domain" description="Mur ligase C-terminal" evidence="11">
    <location>
        <begin position="331"/>
        <end position="452"/>
    </location>
</feature>
<dbReference type="Proteomes" id="UP000231586">
    <property type="component" value="Unassembled WGS sequence"/>
</dbReference>
<comment type="catalytic activity">
    <reaction evidence="9 10">
        <text>UDP-N-acetyl-alpha-D-muramoyl-L-alanine + D-glutamate + ATP = UDP-N-acetyl-alpha-D-muramoyl-L-alanyl-D-glutamate + ADP + phosphate + H(+)</text>
        <dbReference type="Rhea" id="RHEA:16429"/>
        <dbReference type="ChEBI" id="CHEBI:15378"/>
        <dbReference type="ChEBI" id="CHEBI:29986"/>
        <dbReference type="ChEBI" id="CHEBI:30616"/>
        <dbReference type="ChEBI" id="CHEBI:43474"/>
        <dbReference type="ChEBI" id="CHEBI:83898"/>
        <dbReference type="ChEBI" id="CHEBI:83900"/>
        <dbReference type="ChEBI" id="CHEBI:456216"/>
        <dbReference type="EC" id="6.3.2.9"/>
    </reaction>
</comment>
<dbReference type="Pfam" id="PF21799">
    <property type="entry name" value="MurD-like_N"/>
    <property type="match status" value="1"/>
</dbReference>
<comment type="subcellular location">
    <subcellularLocation>
        <location evidence="1 9 10">Cytoplasm</location>
    </subcellularLocation>
</comment>
<dbReference type="PANTHER" id="PTHR43692:SF1">
    <property type="entry name" value="UDP-N-ACETYLMURAMOYLALANINE--D-GLUTAMATE LIGASE"/>
    <property type="match status" value="1"/>
</dbReference>
<keyword evidence="6 9" id="KW-0547">Nucleotide-binding</keyword>
<keyword evidence="9 10" id="KW-0133">Cell shape</keyword>
<dbReference type="EC" id="6.3.2.9" evidence="9 10"/>
<dbReference type="InterPro" id="IPR004101">
    <property type="entry name" value="Mur_ligase_C"/>
</dbReference>
<dbReference type="Pfam" id="PF02875">
    <property type="entry name" value="Mur_ligase_C"/>
    <property type="match status" value="1"/>
</dbReference>
<dbReference type="HAMAP" id="MF_00639">
    <property type="entry name" value="MurD"/>
    <property type="match status" value="1"/>
</dbReference>
<dbReference type="InterPro" id="IPR018109">
    <property type="entry name" value="Folylpolyglutamate_synth_CS"/>
</dbReference>
<proteinExistence type="inferred from homology"/>
<evidence type="ECO:0000259" key="11">
    <source>
        <dbReference type="Pfam" id="PF02875"/>
    </source>
</evidence>
<evidence type="ECO:0000259" key="12">
    <source>
        <dbReference type="Pfam" id="PF08245"/>
    </source>
</evidence>
<keyword evidence="7 9" id="KW-0067">ATP-binding</keyword>
<dbReference type="UniPathway" id="UPA00219"/>
<dbReference type="SUPFAM" id="SSF53623">
    <property type="entry name" value="MurD-like peptide ligases, catalytic domain"/>
    <property type="match status" value="1"/>
</dbReference>
<dbReference type="OrthoDB" id="9809796at2"/>
<dbReference type="EMBL" id="PGTZ01000006">
    <property type="protein sequence ID" value="PJI94339.1"/>
    <property type="molecule type" value="Genomic_DNA"/>
</dbReference>
<evidence type="ECO:0000313" key="13">
    <source>
        <dbReference type="EMBL" id="PJI94339.1"/>
    </source>
</evidence>
<dbReference type="InterPro" id="IPR013221">
    <property type="entry name" value="Mur_ligase_cen"/>
</dbReference>
<dbReference type="GO" id="GO:0008764">
    <property type="term" value="F:UDP-N-acetylmuramoylalanine-D-glutamate ligase activity"/>
    <property type="evidence" value="ECO:0007669"/>
    <property type="project" value="UniProtKB-UniRule"/>
</dbReference>
<dbReference type="PANTHER" id="PTHR43692">
    <property type="entry name" value="UDP-N-ACETYLMURAMOYLALANINE--D-GLUTAMATE LIGASE"/>
    <property type="match status" value="1"/>
</dbReference>
<dbReference type="GO" id="GO:0009252">
    <property type="term" value="P:peptidoglycan biosynthetic process"/>
    <property type="evidence" value="ECO:0007669"/>
    <property type="project" value="UniProtKB-UniRule"/>
</dbReference>
<accession>A0A2M8WTW3</accession>
<keyword evidence="14" id="KW-1185">Reference proteome</keyword>
<dbReference type="GO" id="GO:0051301">
    <property type="term" value="P:cell division"/>
    <property type="evidence" value="ECO:0007669"/>
    <property type="project" value="UniProtKB-KW"/>
</dbReference>
<dbReference type="SUPFAM" id="SSF51984">
    <property type="entry name" value="MurCD N-terminal domain"/>
    <property type="match status" value="1"/>
</dbReference>
<dbReference type="Pfam" id="PF08245">
    <property type="entry name" value="Mur_ligase_M"/>
    <property type="match status" value="1"/>
</dbReference>
<dbReference type="GO" id="GO:0005524">
    <property type="term" value="F:ATP binding"/>
    <property type="evidence" value="ECO:0007669"/>
    <property type="project" value="UniProtKB-UniRule"/>
</dbReference>
<comment type="similarity">
    <text evidence="9">Belongs to the MurCDEF family.</text>
</comment>
<reference evidence="13 14" key="1">
    <citation type="submission" date="2017-11" db="EMBL/GenBank/DDBJ databases">
        <title>Genomic Encyclopedia of Archaeal and Bacterial Type Strains, Phase II (KMG-II): From Individual Species to Whole Genera.</title>
        <authorList>
            <person name="Goeker M."/>
        </authorList>
    </citation>
    <scope>NUCLEOTIDE SEQUENCE [LARGE SCALE GENOMIC DNA]</scope>
    <source>
        <strain evidence="13 14">DSM 22413</strain>
    </source>
</reference>
<dbReference type="InterPro" id="IPR036615">
    <property type="entry name" value="Mur_ligase_C_dom_sf"/>
</dbReference>
<dbReference type="Gene3D" id="3.40.50.720">
    <property type="entry name" value="NAD(P)-binding Rossmann-like Domain"/>
    <property type="match status" value="1"/>
</dbReference>
<dbReference type="Gene3D" id="3.90.190.20">
    <property type="entry name" value="Mur ligase, C-terminal domain"/>
    <property type="match status" value="1"/>
</dbReference>
<keyword evidence="9 10" id="KW-0573">Peptidoglycan synthesis</keyword>
<feature type="binding site" evidence="9">
    <location>
        <begin position="115"/>
        <end position="121"/>
    </location>
    <ligand>
        <name>ATP</name>
        <dbReference type="ChEBI" id="CHEBI:30616"/>
    </ligand>
</feature>
<keyword evidence="9 10" id="KW-0961">Cell wall biogenesis/degradation</keyword>
<evidence type="ECO:0000313" key="14">
    <source>
        <dbReference type="Proteomes" id="UP000231586"/>
    </source>
</evidence>
<dbReference type="AlphaFoldDB" id="A0A2M8WTW3"/>
<comment type="function">
    <text evidence="9 10">Cell wall formation. Catalyzes the addition of glutamate to the nucleotide precursor UDP-N-acetylmuramoyl-L-alanine (UMA).</text>
</comment>
<comment type="pathway">
    <text evidence="2 9 10">Cell wall biogenesis; peptidoglycan biosynthesis.</text>
</comment>
<organism evidence="13 14">
    <name type="scientific">Luteimicrobium subarcticum</name>
    <dbReference type="NCBI Taxonomy" id="620910"/>
    <lineage>
        <taxon>Bacteria</taxon>
        <taxon>Bacillati</taxon>
        <taxon>Actinomycetota</taxon>
        <taxon>Actinomycetes</taxon>
        <taxon>Micrococcales</taxon>
        <taxon>Luteimicrobium</taxon>
    </lineage>
</organism>
<protein>
    <recommendedName>
        <fullName evidence="9 10">UDP-N-acetylmuramoylalanine--D-glutamate ligase</fullName>
        <ecNumber evidence="9 10">6.3.2.9</ecNumber>
    </recommendedName>
    <alternativeName>
        <fullName evidence="9">D-glutamic acid-adding enzyme</fullName>
    </alternativeName>
    <alternativeName>
        <fullName evidence="9">UDP-N-acetylmuramoyl-L-alanyl-D-glutamate synthetase</fullName>
    </alternativeName>
</protein>
<sequence length="484" mass="49597">MPDVALPGARVLVAGLGASGRACARVLADVAREVVTVDDRAQDADVRPADLAGQVESFDLVVTSPGLPPTHPVLVEAVAAGVPVWSEVELAWRLRVPRATGPGAGTPAPWLAVTGTNGKTTTVGMLASMLEAAGLRAPAVGNIGPSVLEAALDPANDVLVVELSSFQLHFTHTMSVLAGAVLNVAPDHLDWHGTLDAYAAAKGRVYERAQVACVYNVADPRTEALVREADVVEGARAVGFTLGAPRRSELGLVEDVLVDRAFHLPADAPDRHASAAEVGTLADLAHLGAPDGTVPPHVVADALAAAALARAAGVDARAVRDGLRAYAPGGHRIEQVALSGGVAWVDDSKATNAHAAAASLGAFPAGTVVWVAGGLAKGALLDDLVRARADRLRAVVLVGVDPEPFAGALARHAPDIPVERVDPGDTGTVMQRAVRAARALARPGDTVLLAPAAASMDQFRSYAERGDTFAEEARALGPDTGRHA</sequence>
<evidence type="ECO:0000256" key="8">
    <source>
        <dbReference type="ARBA" id="ARBA00023306"/>
    </source>
</evidence>
<dbReference type="Gene3D" id="3.40.1190.10">
    <property type="entry name" value="Mur-like, catalytic domain"/>
    <property type="match status" value="1"/>
</dbReference>
<keyword evidence="3 9" id="KW-0963">Cytoplasm</keyword>